<reference evidence="3" key="1">
    <citation type="submission" date="2022-10" db="EMBL/GenBank/DDBJ databases">
        <title>Genome assembly of Pristionchus species.</title>
        <authorList>
            <person name="Yoshida K."/>
            <person name="Sommer R.J."/>
        </authorList>
    </citation>
    <scope>NUCLEOTIDE SEQUENCE [LARGE SCALE GENOMIC DNA]</scope>
    <source>
        <strain evidence="3">RS5460</strain>
    </source>
</reference>
<feature type="compositionally biased region" description="Polar residues" evidence="1">
    <location>
        <begin position="33"/>
        <end position="47"/>
    </location>
</feature>
<dbReference type="EMBL" id="BTRK01000002">
    <property type="protein sequence ID" value="GMR37436.1"/>
    <property type="molecule type" value="Genomic_DNA"/>
</dbReference>
<evidence type="ECO:0000313" key="3">
    <source>
        <dbReference type="Proteomes" id="UP001328107"/>
    </source>
</evidence>
<feature type="compositionally biased region" description="Basic and acidic residues" evidence="1">
    <location>
        <begin position="54"/>
        <end position="63"/>
    </location>
</feature>
<evidence type="ECO:0000256" key="1">
    <source>
        <dbReference type="SAM" id="MobiDB-lite"/>
    </source>
</evidence>
<comment type="caution">
    <text evidence="2">The sequence shown here is derived from an EMBL/GenBank/DDBJ whole genome shotgun (WGS) entry which is preliminary data.</text>
</comment>
<dbReference type="AlphaFoldDB" id="A0AAN4ZE31"/>
<protein>
    <submittedName>
        <fullName evidence="2">Uncharacterized protein</fullName>
    </submittedName>
</protein>
<accession>A0AAN4ZE31</accession>
<evidence type="ECO:0000313" key="2">
    <source>
        <dbReference type="EMBL" id="GMR37436.1"/>
    </source>
</evidence>
<feature type="non-terminal residue" evidence="2">
    <location>
        <position position="1"/>
    </location>
</feature>
<proteinExistence type="predicted"/>
<dbReference type="Proteomes" id="UP001328107">
    <property type="component" value="Unassembled WGS sequence"/>
</dbReference>
<keyword evidence="3" id="KW-1185">Reference proteome</keyword>
<name>A0AAN4ZE31_9BILA</name>
<gene>
    <name evidence="2" type="ORF">PMAYCL1PPCAC_07631</name>
</gene>
<feature type="region of interest" description="Disordered" evidence="1">
    <location>
        <begin position="25"/>
        <end position="74"/>
    </location>
</feature>
<organism evidence="2 3">
    <name type="scientific">Pristionchus mayeri</name>
    <dbReference type="NCBI Taxonomy" id="1317129"/>
    <lineage>
        <taxon>Eukaryota</taxon>
        <taxon>Metazoa</taxon>
        <taxon>Ecdysozoa</taxon>
        <taxon>Nematoda</taxon>
        <taxon>Chromadorea</taxon>
        <taxon>Rhabditida</taxon>
        <taxon>Rhabditina</taxon>
        <taxon>Diplogasteromorpha</taxon>
        <taxon>Diplogasteroidea</taxon>
        <taxon>Neodiplogasteridae</taxon>
        <taxon>Pristionchus</taxon>
    </lineage>
</organism>
<sequence length="74" mass="7829">SSTPFSPSYIMCCFGCCTSKPPISKVAPPNPADSPSVTQQPGSSKGNSIPARSVEQRTTKESDCANYENVSIMK</sequence>